<dbReference type="SUPFAM" id="SSF50978">
    <property type="entry name" value="WD40 repeat-like"/>
    <property type="match status" value="1"/>
</dbReference>
<proteinExistence type="predicted"/>
<evidence type="ECO:0000313" key="2">
    <source>
        <dbReference type="RefSeq" id="XP_030531920.2"/>
    </source>
</evidence>
<dbReference type="InterPro" id="IPR015943">
    <property type="entry name" value="WD40/YVTN_repeat-like_dom_sf"/>
</dbReference>
<dbReference type="GO" id="GO:0045159">
    <property type="term" value="F:myosin II binding"/>
    <property type="evidence" value="ECO:0007669"/>
    <property type="project" value="TreeGrafter"/>
</dbReference>
<accession>A0A8B8PAS2</accession>
<dbReference type="PANTHER" id="PTHR10241">
    <property type="entry name" value="LETHAL 2 GIANT LARVAE PROTEIN"/>
    <property type="match status" value="1"/>
</dbReference>
<sequence>MSCALSFFCNKLKISQIRFQSEVLEISFPDDYHPTVAVLHQPCLSGDRYCLLQVLNLEWSSGAETLRCIGRVDLALAGSFADMILLPSVGAGGNLSADLLLLTCPGQLHFFDDSYLSNLMSQHERKPSVSGLEFPTVIPARNPLLTSARLYKLPECSSKDLSKISTVAKPVISVHGKSDWPLTGGVPCQLSNTEESVVGKVYIAGYQDRSVRMWDATHPVLSFIFTLEGQVQGIQVAGLTASVSSLDLCVFTLNLAVGNESGFVLIYNLKSRTTDKNFHFITDSRHKVHPLLLEEACQCKAIFSLFNSPVQVLQFVNHASKLTVGFQSGQVAVLDMGPLSVLFCSDCSCGSLSPVISIYWRSCGNIDSTLKSQKIAEVNMSANPRDESAFVLTKDAKILIIDGGMGNRISSCPLLLKKKSTPIAMYAIGK</sequence>
<name>A0A8B8PAS2_9MYRT</name>
<evidence type="ECO:0000313" key="1">
    <source>
        <dbReference type="Proteomes" id="UP000827889"/>
    </source>
</evidence>
<dbReference type="GO" id="GO:0006887">
    <property type="term" value="P:exocytosis"/>
    <property type="evidence" value="ECO:0007669"/>
    <property type="project" value="TreeGrafter"/>
</dbReference>
<dbReference type="PANTHER" id="PTHR10241:SF25">
    <property type="entry name" value="TOMOSYN, ISOFORM C"/>
    <property type="match status" value="1"/>
</dbReference>
<keyword evidence="1" id="KW-1185">Reference proteome</keyword>
<dbReference type="GO" id="GO:0005886">
    <property type="term" value="C:plasma membrane"/>
    <property type="evidence" value="ECO:0007669"/>
    <property type="project" value="TreeGrafter"/>
</dbReference>
<reference evidence="2" key="1">
    <citation type="submission" date="2025-08" db="UniProtKB">
        <authorList>
            <consortium name="RefSeq"/>
        </authorList>
    </citation>
    <scope>IDENTIFICATION</scope>
    <source>
        <tissue evidence="2">Leaf</tissue>
    </source>
</reference>
<protein>
    <submittedName>
        <fullName evidence="2">Uncharacterized protein LOC115741996</fullName>
    </submittedName>
</protein>
<organism evidence="1 2">
    <name type="scientific">Rhodamnia argentea</name>
    <dbReference type="NCBI Taxonomy" id="178133"/>
    <lineage>
        <taxon>Eukaryota</taxon>
        <taxon>Viridiplantae</taxon>
        <taxon>Streptophyta</taxon>
        <taxon>Embryophyta</taxon>
        <taxon>Tracheophyta</taxon>
        <taxon>Spermatophyta</taxon>
        <taxon>Magnoliopsida</taxon>
        <taxon>eudicotyledons</taxon>
        <taxon>Gunneridae</taxon>
        <taxon>Pentapetalae</taxon>
        <taxon>rosids</taxon>
        <taxon>malvids</taxon>
        <taxon>Myrtales</taxon>
        <taxon>Myrtaceae</taxon>
        <taxon>Myrtoideae</taxon>
        <taxon>Myrteae</taxon>
        <taxon>Australasian group</taxon>
        <taxon>Rhodamnia</taxon>
    </lineage>
</organism>
<dbReference type="InterPro" id="IPR036322">
    <property type="entry name" value="WD40_repeat_dom_sf"/>
</dbReference>
<dbReference type="Proteomes" id="UP000827889">
    <property type="component" value="Chromosome 10"/>
</dbReference>
<dbReference type="AlphaFoldDB" id="A0A8B8PAS2"/>
<gene>
    <name evidence="2" type="primary">LOC115741996</name>
</gene>
<dbReference type="GO" id="GO:0006893">
    <property type="term" value="P:Golgi to plasma membrane transport"/>
    <property type="evidence" value="ECO:0007669"/>
    <property type="project" value="TreeGrafter"/>
</dbReference>
<dbReference type="RefSeq" id="XP_030531920.2">
    <property type="nucleotide sequence ID" value="XM_030676060.2"/>
</dbReference>
<dbReference type="Gene3D" id="2.130.10.10">
    <property type="entry name" value="YVTN repeat-like/Quinoprotein amine dehydrogenase"/>
    <property type="match status" value="1"/>
</dbReference>
<dbReference type="GeneID" id="115741996"/>
<dbReference type="GO" id="GO:0005096">
    <property type="term" value="F:GTPase activator activity"/>
    <property type="evidence" value="ECO:0007669"/>
    <property type="project" value="TreeGrafter"/>
</dbReference>
<dbReference type="GO" id="GO:0005737">
    <property type="term" value="C:cytoplasm"/>
    <property type="evidence" value="ECO:0007669"/>
    <property type="project" value="TreeGrafter"/>
</dbReference>
<dbReference type="KEGG" id="rarg:115741996"/>
<dbReference type="GO" id="GO:0019905">
    <property type="term" value="F:syntaxin binding"/>
    <property type="evidence" value="ECO:0007669"/>
    <property type="project" value="TreeGrafter"/>
</dbReference>